<gene>
    <name evidence="3" type="ORF">N7456_004880</name>
</gene>
<feature type="compositionally biased region" description="Polar residues" evidence="1">
    <location>
        <begin position="99"/>
        <end position="136"/>
    </location>
</feature>
<accession>A0A9W9FXE2</accession>
<dbReference type="Proteomes" id="UP001149165">
    <property type="component" value="Unassembled WGS sequence"/>
</dbReference>
<organism evidence="3 4">
    <name type="scientific">Penicillium angulare</name>
    <dbReference type="NCBI Taxonomy" id="116970"/>
    <lineage>
        <taxon>Eukaryota</taxon>
        <taxon>Fungi</taxon>
        <taxon>Dikarya</taxon>
        <taxon>Ascomycota</taxon>
        <taxon>Pezizomycotina</taxon>
        <taxon>Eurotiomycetes</taxon>
        <taxon>Eurotiomycetidae</taxon>
        <taxon>Eurotiales</taxon>
        <taxon>Aspergillaceae</taxon>
        <taxon>Penicillium</taxon>
    </lineage>
</organism>
<reference evidence="3" key="2">
    <citation type="journal article" date="2023" name="IMA Fungus">
        <title>Comparative genomic study of the Penicillium genus elucidates a diverse pangenome and 15 lateral gene transfer events.</title>
        <authorList>
            <person name="Petersen C."/>
            <person name="Sorensen T."/>
            <person name="Nielsen M.R."/>
            <person name="Sondergaard T.E."/>
            <person name="Sorensen J.L."/>
            <person name="Fitzpatrick D.A."/>
            <person name="Frisvad J.C."/>
            <person name="Nielsen K.L."/>
        </authorList>
    </citation>
    <scope>NUCLEOTIDE SEQUENCE</scope>
    <source>
        <strain evidence="3">IBT 30069</strain>
    </source>
</reference>
<feature type="transmembrane region" description="Helical" evidence="2">
    <location>
        <begin position="12"/>
        <end position="36"/>
    </location>
</feature>
<protein>
    <submittedName>
        <fullName evidence="3">Uncharacterized protein</fullName>
    </submittedName>
</protein>
<sequence length="144" mass="15561">MADHKQGWWQSHYRWVIMVIVLILGFGLVAWLGVWLRRRHDLKRGRLLGPGQVYGNPLVAPPNKGLNANALQSRSGALSAPSVSAVPTPQARSLPPPSIASSSRTNVQPKPQTATTNPPRVQTPGQSAAASVQFSSETREVPQT</sequence>
<feature type="compositionally biased region" description="Polar residues" evidence="1">
    <location>
        <begin position="69"/>
        <end position="91"/>
    </location>
</feature>
<evidence type="ECO:0000256" key="1">
    <source>
        <dbReference type="SAM" id="MobiDB-lite"/>
    </source>
</evidence>
<dbReference type="AlphaFoldDB" id="A0A9W9FXE2"/>
<keyword evidence="4" id="KW-1185">Reference proteome</keyword>
<reference evidence="3" key="1">
    <citation type="submission" date="2022-11" db="EMBL/GenBank/DDBJ databases">
        <authorList>
            <person name="Petersen C."/>
        </authorList>
    </citation>
    <scope>NUCLEOTIDE SEQUENCE</scope>
    <source>
        <strain evidence="3">IBT 30069</strain>
    </source>
</reference>
<keyword evidence="2" id="KW-1133">Transmembrane helix</keyword>
<dbReference type="EMBL" id="JAPQKH010000003">
    <property type="protein sequence ID" value="KAJ5108205.1"/>
    <property type="molecule type" value="Genomic_DNA"/>
</dbReference>
<evidence type="ECO:0000256" key="2">
    <source>
        <dbReference type="SAM" id="Phobius"/>
    </source>
</evidence>
<evidence type="ECO:0000313" key="4">
    <source>
        <dbReference type="Proteomes" id="UP001149165"/>
    </source>
</evidence>
<proteinExistence type="predicted"/>
<name>A0A9W9FXE2_9EURO</name>
<feature type="region of interest" description="Disordered" evidence="1">
    <location>
        <begin position="65"/>
        <end position="144"/>
    </location>
</feature>
<keyword evidence="2" id="KW-0472">Membrane</keyword>
<evidence type="ECO:0000313" key="3">
    <source>
        <dbReference type="EMBL" id="KAJ5108205.1"/>
    </source>
</evidence>
<keyword evidence="2" id="KW-0812">Transmembrane</keyword>
<comment type="caution">
    <text evidence="3">The sequence shown here is derived from an EMBL/GenBank/DDBJ whole genome shotgun (WGS) entry which is preliminary data.</text>
</comment>
<dbReference type="OrthoDB" id="5426355at2759"/>